<evidence type="ECO:0000256" key="33">
    <source>
        <dbReference type="ARBA" id="ARBA00074569"/>
    </source>
</evidence>
<evidence type="ECO:0000256" key="32">
    <source>
        <dbReference type="ARBA" id="ARBA00066634"/>
    </source>
</evidence>
<evidence type="ECO:0000256" key="1">
    <source>
        <dbReference type="ARBA" id="ARBA00004389"/>
    </source>
</evidence>
<dbReference type="EnsemblMetazoa" id="BGLB008024-RB">
    <property type="protein sequence ID" value="BGLB008024-PB"/>
    <property type="gene ID" value="BGLB008024"/>
</dbReference>
<evidence type="ECO:0000256" key="8">
    <source>
        <dbReference type="ARBA" id="ARBA00022692"/>
    </source>
</evidence>
<comment type="catalytic activity">
    <reaction evidence="27">
        <text>4beta-methylzymosterol-4alpha-carboxylate + NAD(+) = 3-dehydro-4-methylzymosterol + CO2 + NADH</text>
        <dbReference type="Rhea" id="RHEA:47160"/>
        <dbReference type="ChEBI" id="CHEBI:16526"/>
        <dbReference type="ChEBI" id="CHEBI:50593"/>
        <dbReference type="ChEBI" id="CHEBI:57540"/>
        <dbReference type="ChEBI" id="CHEBI:57945"/>
        <dbReference type="ChEBI" id="CHEBI:64925"/>
    </reaction>
    <physiologicalReaction direction="left-to-right" evidence="27">
        <dbReference type="Rhea" id="RHEA:47161"/>
    </physiologicalReaction>
</comment>
<keyword evidence="10" id="KW-0256">Endoplasmic reticulum</keyword>
<keyword evidence="19" id="KW-1207">Sterol metabolism</keyword>
<dbReference type="VEuPathDB" id="VectorBase:BGLB008024"/>
<comment type="subunit">
    <text evidence="4">Homodimer.</text>
</comment>
<comment type="pathway">
    <text evidence="31">Steroid biosynthesis; zymosterol biosynthesis; zymosterol from lanosterol: step 4/6.</text>
</comment>
<feature type="transmembrane region" description="Helical" evidence="34">
    <location>
        <begin position="268"/>
        <end position="287"/>
    </location>
</feature>
<keyword evidence="7" id="KW-0551">Lipid droplet</keyword>
<keyword evidence="11" id="KW-0752">Steroid biosynthesis</keyword>
<keyword evidence="13" id="KW-0007">Acetylation</keyword>
<evidence type="ECO:0000256" key="9">
    <source>
        <dbReference type="ARBA" id="ARBA00022778"/>
    </source>
</evidence>
<gene>
    <name evidence="36" type="primary">106068123</name>
</gene>
<dbReference type="InterPro" id="IPR050177">
    <property type="entry name" value="Lipid_A_modif_metabolic_enz"/>
</dbReference>
<evidence type="ECO:0000256" key="34">
    <source>
        <dbReference type="RuleBase" id="RU004475"/>
    </source>
</evidence>
<evidence type="ECO:0000256" key="16">
    <source>
        <dbReference type="ARBA" id="ARBA00023027"/>
    </source>
</evidence>
<evidence type="ECO:0000256" key="17">
    <source>
        <dbReference type="ARBA" id="ARBA00023098"/>
    </source>
</evidence>
<sequence length="350" mass="39039">MAASMKGRKCLVIGGCGFLGQHLCEALLEKGWSVQVFDIRSTFEDSRIKFFIGDLCKKEDLKPALEGVYCVFHCASPAPLSNNKTLFYKVNYEGTKNIIETCQEVGVKRLVLTSSASVVYEGKGIRNGKEEELPYASKPLDYYTETKILQEKAVLAANSDDFYTVAIRPHGIFGPKDLQLVPIAVDMAKKGKMKYIIGDGKNVVDFTYVGNVVHGHILAAENLNLGSPICGKAYHITNAEPIFFWTFMTRILTGLDYPAPRIHLPYTLLYILAVIMQFVAWLLSPFITITPSLTPMKVALAGTDHFYSSERAKQDMGYKPIYTLDQGLKLTLESYRHLGKNVITKVIKIT</sequence>
<keyword evidence="6" id="KW-0153">Cholesterol metabolism</keyword>
<accession>A0A2C9JTW5</accession>
<dbReference type="InterPro" id="IPR036291">
    <property type="entry name" value="NAD(P)-bd_dom_sf"/>
</dbReference>
<comment type="catalytic activity">
    <reaction evidence="26">
        <text>4alpha-carboxy-4beta-methyl-5alpha-cholest-8-en-3beta-ol + NAD(+) = 4alpha-methyl-5alpha-cholest-8-en-3-one + CO2 + NADH</text>
        <dbReference type="Rhea" id="RHEA:47168"/>
        <dbReference type="ChEBI" id="CHEBI:16526"/>
        <dbReference type="ChEBI" id="CHEBI:57540"/>
        <dbReference type="ChEBI" id="CHEBI:57945"/>
        <dbReference type="ChEBI" id="CHEBI:87047"/>
        <dbReference type="ChEBI" id="CHEBI:87050"/>
    </reaction>
    <physiologicalReaction direction="left-to-right" evidence="26">
        <dbReference type="Rhea" id="RHEA:47169"/>
    </physiologicalReaction>
</comment>
<evidence type="ECO:0000256" key="21">
    <source>
        <dbReference type="ARBA" id="ARBA00050270"/>
    </source>
</evidence>
<evidence type="ECO:0000256" key="20">
    <source>
        <dbReference type="ARBA" id="ARBA00023221"/>
    </source>
</evidence>
<dbReference type="VEuPathDB" id="VectorBase:BGLAX_051765"/>
<keyword evidence="8 34" id="KW-0812">Transmembrane</keyword>
<evidence type="ECO:0000256" key="11">
    <source>
        <dbReference type="ARBA" id="ARBA00022955"/>
    </source>
</evidence>
<name>A0A2C9JTW5_BIOGL</name>
<evidence type="ECO:0000259" key="35">
    <source>
        <dbReference type="Pfam" id="PF01073"/>
    </source>
</evidence>
<reference evidence="36" key="1">
    <citation type="submission" date="2020-05" db="UniProtKB">
        <authorList>
            <consortium name="EnsemblMetazoa"/>
        </authorList>
    </citation>
    <scope>IDENTIFICATION</scope>
    <source>
        <strain evidence="36">BB02</strain>
    </source>
</reference>
<keyword evidence="16" id="KW-0520">NAD</keyword>
<comment type="catalytic activity">
    <reaction evidence="28">
        <text>4alpha-carboxy-5alpha-cholest-8-ene-3beta-ol + NAD(+) = 5alpha-cholest-8-en-3-one + CO2 + NADH</text>
        <dbReference type="Rhea" id="RHEA:47172"/>
        <dbReference type="ChEBI" id="CHEBI:16526"/>
        <dbReference type="ChEBI" id="CHEBI:57540"/>
        <dbReference type="ChEBI" id="CHEBI:57945"/>
        <dbReference type="ChEBI" id="CHEBI:87055"/>
        <dbReference type="ChEBI" id="CHEBI:87056"/>
    </reaction>
    <physiologicalReaction direction="left-to-right" evidence="28">
        <dbReference type="Rhea" id="RHEA:47173"/>
    </physiologicalReaction>
</comment>
<evidence type="ECO:0000256" key="25">
    <source>
        <dbReference type="ARBA" id="ARBA00051429"/>
    </source>
</evidence>
<keyword evidence="14 34" id="KW-0560">Oxidoreductase</keyword>
<evidence type="ECO:0000256" key="19">
    <source>
        <dbReference type="ARBA" id="ARBA00023166"/>
    </source>
</evidence>
<protein>
    <recommendedName>
        <fullName evidence="33">Sterol-4-alpha-carboxylate 3-dehydrogenase, decarboxylating</fullName>
        <ecNumber evidence="32">1.1.1.170</ecNumber>
    </recommendedName>
</protein>
<dbReference type="InterPro" id="IPR002225">
    <property type="entry name" value="3Beta_OHSteriod_DH/Estase"/>
</dbReference>
<evidence type="ECO:0000256" key="22">
    <source>
        <dbReference type="ARBA" id="ARBA00051020"/>
    </source>
</evidence>
<evidence type="ECO:0000256" key="12">
    <source>
        <dbReference type="ARBA" id="ARBA00022989"/>
    </source>
</evidence>
<evidence type="ECO:0000256" key="31">
    <source>
        <dbReference type="ARBA" id="ARBA00060653"/>
    </source>
</evidence>
<evidence type="ECO:0000256" key="6">
    <source>
        <dbReference type="ARBA" id="ARBA00022548"/>
    </source>
</evidence>
<evidence type="ECO:0000256" key="5">
    <source>
        <dbReference type="ARBA" id="ARBA00022516"/>
    </source>
</evidence>
<evidence type="ECO:0000313" key="36">
    <source>
        <dbReference type="EnsemblMetazoa" id="BGLB008024-PB"/>
    </source>
</evidence>
<evidence type="ECO:0000256" key="4">
    <source>
        <dbReference type="ARBA" id="ARBA00011738"/>
    </source>
</evidence>
<comment type="similarity">
    <text evidence="3 34">Belongs to the 3-beta-HSD family.</text>
</comment>
<proteinExistence type="inferred from homology"/>
<feature type="domain" description="3-beta hydroxysteroid dehydrogenase/isomerase" evidence="35">
    <location>
        <begin position="11"/>
        <end position="265"/>
    </location>
</feature>
<evidence type="ECO:0000256" key="10">
    <source>
        <dbReference type="ARBA" id="ARBA00022824"/>
    </source>
</evidence>
<evidence type="ECO:0000256" key="18">
    <source>
        <dbReference type="ARBA" id="ARBA00023136"/>
    </source>
</evidence>
<dbReference type="GO" id="GO:0005811">
    <property type="term" value="C:lipid droplet"/>
    <property type="evidence" value="ECO:0007669"/>
    <property type="project" value="UniProtKB-SubCell"/>
</dbReference>
<comment type="catalytic activity">
    <reaction evidence="23">
        <text>a 3beta-hydroxysteroid-4alpha-carboxylate + NADP(+) = a 3-oxosteroid + CO2 + NADPH</text>
        <dbReference type="Rhea" id="RHEA:34771"/>
        <dbReference type="ChEBI" id="CHEBI:16526"/>
        <dbReference type="ChEBI" id="CHEBI:47788"/>
        <dbReference type="ChEBI" id="CHEBI:57783"/>
        <dbReference type="ChEBI" id="CHEBI:58349"/>
        <dbReference type="ChEBI" id="CHEBI:136966"/>
        <dbReference type="EC" id="1.1.1.170"/>
    </reaction>
</comment>
<comment type="catalytic activity">
    <reaction evidence="21">
        <text>4alpha-carboxyzymosterol + NAD(+) = zymosterone + CO2 + NADH</text>
        <dbReference type="Rhea" id="RHEA:47164"/>
        <dbReference type="ChEBI" id="CHEBI:16526"/>
        <dbReference type="ChEBI" id="CHEBI:52386"/>
        <dbReference type="ChEBI" id="CHEBI:57540"/>
        <dbReference type="ChEBI" id="CHEBI:57945"/>
        <dbReference type="ChEBI" id="CHEBI:143575"/>
    </reaction>
    <physiologicalReaction direction="left-to-right" evidence="21">
        <dbReference type="Rhea" id="RHEA:47165"/>
    </physiologicalReaction>
</comment>
<dbReference type="EC" id="1.1.1.170" evidence="32"/>
<evidence type="ECO:0000256" key="30">
    <source>
        <dbReference type="ARBA" id="ARBA00052802"/>
    </source>
</evidence>
<evidence type="ECO:0000256" key="23">
    <source>
        <dbReference type="ARBA" id="ARBA00051034"/>
    </source>
</evidence>
<keyword evidence="9" id="KW-0152">Cholesterol biosynthesis</keyword>
<dbReference type="RefSeq" id="XP_013082881.2">
    <property type="nucleotide sequence ID" value="XM_013227427.2"/>
</dbReference>
<keyword evidence="15" id="KW-0756">Sterol biosynthesis</keyword>
<keyword evidence="12 34" id="KW-1133">Transmembrane helix</keyword>
<dbReference type="GO" id="GO:0005789">
    <property type="term" value="C:endoplasmic reticulum membrane"/>
    <property type="evidence" value="ECO:0007669"/>
    <property type="project" value="UniProtKB-SubCell"/>
</dbReference>
<evidence type="ECO:0000256" key="26">
    <source>
        <dbReference type="ARBA" id="ARBA00051762"/>
    </source>
</evidence>
<dbReference type="FunFam" id="3.40.50.720:FF:000251">
    <property type="entry name" value="Sterol-4-alpha-carboxylate 3-dehydrogenase, decarboxylating"/>
    <property type="match status" value="1"/>
</dbReference>
<dbReference type="GO" id="GO:0000252">
    <property type="term" value="F:3-beta-hydroxysteroid dehydrogenase [NAD(P)+]/C4-decarboxylase activity"/>
    <property type="evidence" value="ECO:0007669"/>
    <property type="project" value="UniProtKB-EC"/>
</dbReference>
<evidence type="ECO:0000256" key="27">
    <source>
        <dbReference type="ARBA" id="ARBA00051958"/>
    </source>
</evidence>
<dbReference type="GO" id="GO:0006695">
    <property type="term" value="P:cholesterol biosynthetic process"/>
    <property type="evidence" value="ECO:0007669"/>
    <property type="project" value="UniProtKB-KW"/>
</dbReference>
<evidence type="ECO:0000256" key="14">
    <source>
        <dbReference type="ARBA" id="ARBA00023002"/>
    </source>
</evidence>
<evidence type="ECO:0000313" key="37">
    <source>
        <dbReference type="Proteomes" id="UP000076420"/>
    </source>
</evidence>
<keyword evidence="20" id="KW-0753">Steroid metabolism</keyword>
<evidence type="ECO:0000256" key="29">
    <source>
        <dbReference type="ARBA" id="ARBA00052679"/>
    </source>
</evidence>
<evidence type="ECO:0000256" key="15">
    <source>
        <dbReference type="ARBA" id="ARBA00023011"/>
    </source>
</evidence>
<comment type="catalytic activity">
    <reaction evidence="24">
        <text>a 3beta-hydroxysteroid-4alpha-carboxylate + NAD(+) = a 3-oxosteroid + CO2 + NADH</text>
        <dbReference type="Rhea" id="RHEA:34775"/>
        <dbReference type="ChEBI" id="CHEBI:16526"/>
        <dbReference type="ChEBI" id="CHEBI:47788"/>
        <dbReference type="ChEBI" id="CHEBI:57540"/>
        <dbReference type="ChEBI" id="CHEBI:57945"/>
        <dbReference type="ChEBI" id="CHEBI:136966"/>
        <dbReference type="EC" id="1.1.1.170"/>
    </reaction>
</comment>
<dbReference type="AlphaFoldDB" id="A0A2C9JTW5"/>
<dbReference type="KEGG" id="bgt:106068123"/>
<dbReference type="Proteomes" id="UP000076420">
    <property type="component" value="Unassembled WGS sequence"/>
</dbReference>
<dbReference type="Gene3D" id="3.40.50.720">
    <property type="entry name" value="NAD(P)-binding Rossmann-like Domain"/>
    <property type="match status" value="1"/>
</dbReference>
<evidence type="ECO:0000256" key="28">
    <source>
        <dbReference type="ARBA" id="ARBA00052650"/>
    </source>
</evidence>
<evidence type="ECO:0000256" key="2">
    <source>
        <dbReference type="ARBA" id="ARBA00004502"/>
    </source>
</evidence>
<evidence type="ECO:0000256" key="3">
    <source>
        <dbReference type="ARBA" id="ARBA00009219"/>
    </source>
</evidence>
<dbReference type="STRING" id="6526.A0A2C9JTW5"/>
<keyword evidence="5" id="KW-0444">Lipid biosynthesis</keyword>
<comment type="catalytic activity">
    <reaction evidence="29">
        <text>4beta-methylzymosterol-4alpha-carboxylate + NADP(+) = 3-dehydro-4-methylzymosterol + CO2 + NADPH</text>
        <dbReference type="Rhea" id="RHEA:33447"/>
        <dbReference type="ChEBI" id="CHEBI:16526"/>
        <dbReference type="ChEBI" id="CHEBI:50593"/>
        <dbReference type="ChEBI" id="CHEBI:57783"/>
        <dbReference type="ChEBI" id="CHEBI:58349"/>
        <dbReference type="ChEBI" id="CHEBI:64925"/>
        <dbReference type="EC" id="1.1.1.170"/>
    </reaction>
    <physiologicalReaction direction="left-to-right" evidence="29">
        <dbReference type="Rhea" id="RHEA:33448"/>
    </physiologicalReaction>
</comment>
<comment type="catalytic activity">
    <reaction evidence="22">
        <text>4alpha-carboxy-5alpha-cholest-8-ene-3beta-ol + NADP(+) = 5alpha-cholest-8-en-3-one + CO2 + NADPH</text>
        <dbReference type="Rhea" id="RHEA:46848"/>
        <dbReference type="ChEBI" id="CHEBI:16526"/>
        <dbReference type="ChEBI" id="CHEBI:57783"/>
        <dbReference type="ChEBI" id="CHEBI:58349"/>
        <dbReference type="ChEBI" id="CHEBI:87055"/>
        <dbReference type="ChEBI" id="CHEBI:87056"/>
    </reaction>
    <physiologicalReaction direction="left-to-right" evidence="22">
        <dbReference type="Rhea" id="RHEA:46849"/>
    </physiologicalReaction>
</comment>
<dbReference type="SUPFAM" id="SSF51735">
    <property type="entry name" value="NAD(P)-binding Rossmann-fold domains"/>
    <property type="match status" value="1"/>
</dbReference>
<comment type="subcellular location">
    <subcellularLocation>
        <location evidence="1">Endoplasmic reticulum membrane</location>
        <topology evidence="1">Single-pass membrane protein</topology>
    </subcellularLocation>
    <subcellularLocation>
        <location evidence="2">Lipid droplet</location>
    </subcellularLocation>
</comment>
<keyword evidence="18 34" id="KW-0472">Membrane</keyword>
<keyword evidence="17" id="KW-0443">Lipid metabolism</keyword>
<comment type="catalytic activity">
    <reaction evidence="25">
        <text>4alpha-carboxy-4beta-methyl-5alpha-cholest-8-en-3beta-ol + NADP(+) = 4alpha-methyl-5alpha-cholest-8-en-3-one + CO2 + NADPH</text>
        <dbReference type="Rhea" id="RHEA:46828"/>
        <dbReference type="ChEBI" id="CHEBI:16526"/>
        <dbReference type="ChEBI" id="CHEBI:57783"/>
        <dbReference type="ChEBI" id="CHEBI:58349"/>
        <dbReference type="ChEBI" id="CHEBI:87047"/>
        <dbReference type="ChEBI" id="CHEBI:87050"/>
    </reaction>
    <physiologicalReaction direction="left-to-right" evidence="25">
        <dbReference type="Rhea" id="RHEA:46829"/>
    </physiologicalReaction>
</comment>
<comment type="catalytic activity">
    <reaction evidence="30">
        <text>4alpha-carboxyzymosterol + NADP(+) = zymosterone + CO2 + NADPH</text>
        <dbReference type="Rhea" id="RHEA:33455"/>
        <dbReference type="ChEBI" id="CHEBI:16526"/>
        <dbReference type="ChEBI" id="CHEBI:52386"/>
        <dbReference type="ChEBI" id="CHEBI:57783"/>
        <dbReference type="ChEBI" id="CHEBI:58349"/>
        <dbReference type="ChEBI" id="CHEBI:143575"/>
    </reaction>
    <physiologicalReaction direction="left-to-right" evidence="30">
        <dbReference type="Rhea" id="RHEA:33456"/>
    </physiologicalReaction>
</comment>
<organism evidence="36 37">
    <name type="scientific">Biomphalaria glabrata</name>
    <name type="common">Bloodfluke planorb</name>
    <name type="synonym">Freshwater snail</name>
    <dbReference type="NCBI Taxonomy" id="6526"/>
    <lineage>
        <taxon>Eukaryota</taxon>
        <taxon>Metazoa</taxon>
        <taxon>Spiralia</taxon>
        <taxon>Lophotrochozoa</taxon>
        <taxon>Mollusca</taxon>
        <taxon>Gastropoda</taxon>
        <taxon>Heterobranchia</taxon>
        <taxon>Euthyneura</taxon>
        <taxon>Panpulmonata</taxon>
        <taxon>Hygrophila</taxon>
        <taxon>Lymnaeoidea</taxon>
        <taxon>Planorbidae</taxon>
        <taxon>Biomphalaria</taxon>
    </lineage>
</organism>
<evidence type="ECO:0000256" key="24">
    <source>
        <dbReference type="ARBA" id="ARBA00051208"/>
    </source>
</evidence>
<evidence type="ECO:0000256" key="13">
    <source>
        <dbReference type="ARBA" id="ARBA00022990"/>
    </source>
</evidence>
<evidence type="ECO:0000256" key="7">
    <source>
        <dbReference type="ARBA" id="ARBA00022677"/>
    </source>
</evidence>
<dbReference type="OrthoDB" id="10262413at2759"/>
<dbReference type="PANTHER" id="PTHR43245:SF51">
    <property type="entry name" value="SHORT CHAIN DEHYDROGENASE_REDUCTASE FAMILY 42E, MEMBER 2"/>
    <property type="match status" value="1"/>
</dbReference>
<dbReference type="PANTHER" id="PTHR43245">
    <property type="entry name" value="BIFUNCTIONAL POLYMYXIN RESISTANCE PROTEIN ARNA"/>
    <property type="match status" value="1"/>
</dbReference>
<dbReference type="Pfam" id="PF01073">
    <property type="entry name" value="3Beta_HSD"/>
    <property type="match status" value="1"/>
</dbReference>